<gene>
    <name evidence="1" type="ORF">MRATA1EN1_LOCUS22658</name>
</gene>
<dbReference type="EMBL" id="OX460345">
    <property type="protein sequence ID" value="CAI9173696.1"/>
    <property type="molecule type" value="Genomic_DNA"/>
</dbReference>
<organism evidence="1 2">
    <name type="scientific">Rangifer tarandus platyrhynchus</name>
    <name type="common">Svalbard reindeer</name>
    <dbReference type="NCBI Taxonomy" id="3082113"/>
    <lineage>
        <taxon>Eukaryota</taxon>
        <taxon>Metazoa</taxon>
        <taxon>Chordata</taxon>
        <taxon>Craniata</taxon>
        <taxon>Vertebrata</taxon>
        <taxon>Euteleostomi</taxon>
        <taxon>Mammalia</taxon>
        <taxon>Eutheria</taxon>
        <taxon>Laurasiatheria</taxon>
        <taxon>Artiodactyla</taxon>
        <taxon>Ruminantia</taxon>
        <taxon>Pecora</taxon>
        <taxon>Cervidae</taxon>
        <taxon>Odocoileinae</taxon>
        <taxon>Rangifer</taxon>
    </lineage>
</organism>
<evidence type="ECO:0000313" key="2">
    <source>
        <dbReference type="Proteomes" id="UP001176941"/>
    </source>
</evidence>
<accession>A0ABN8ZL68</accession>
<keyword evidence="2" id="KW-1185">Reference proteome</keyword>
<reference evidence="1" key="1">
    <citation type="submission" date="2023-04" db="EMBL/GenBank/DDBJ databases">
        <authorList>
            <consortium name="ELIXIR-Norway"/>
        </authorList>
    </citation>
    <scope>NUCLEOTIDE SEQUENCE [LARGE SCALE GENOMIC DNA]</scope>
</reference>
<dbReference type="Proteomes" id="UP001176941">
    <property type="component" value="Chromosome 34"/>
</dbReference>
<name>A0ABN8ZL68_RANTA</name>
<proteinExistence type="predicted"/>
<sequence>MERRLSITSENLPPPVRWMREQTSQPCVVKAEMEEGARRQGNNRPRGHGLTLFAASFPLIKVKILSVYYMCCPEKEDSENLVEEGTDMWNNHIIRLYSAWNRAVE</sequence>
<evidence type="ECO:0000313" key="1">
    <source>
        <dbReference type="EMBL" id="CAI9173696.1"/>
    </source>
</evidence>
<protein>
    <submittedName>
        <fullName evidence="1">Uncharacterized protein</fullName>
    </submittedName>
</protein>